<dbReference type="EMBL" id="SHKV01000001">
    <property type="protein sequence ID" value="RZU30984.1"/>
    <property type="molecule type" value="Genomic_DNA"/>
</dbReference>
<proteinExistence type="predicted"/>
<comment type="caution">
    <text evidence="2">The sequence shown here is derived from an EMBL/GenBank/DDBJ whole genome shotgun (WGS) entry which is preliminary data.</text>
</comment>
<accession>A0A4Q7Y3L0</accession>
<evidence type="ECO:0000313" key="2">
    <source>
        <dbReference type="EMBL" id="RZU30984.1"/>
    </source>
</evidence>
<keyword evidence="3" id="KW-1185">Reference proteome</keyword>
<dbReference type="AlphaFoldDB" id="A0A4Q7Y3L0"/>
<dbReference type="Pfam" id="PF01370">
    <property type="entry name" value="Epimerase"/>
    <property type="match status" value="1"/>
</dbReference>
<dbReference type="InterPro" id="IPR001509">
    <property type="entry name" value="Epimerase_deHydtase"/>
</dbReference>
<dbReference type="OrthoDB" id="9776016at2"/>
<dbReference type="PANTHER" id="PTHR43245">
    <property type="entry name" value="BIFUNCTIONAL POLYMYXIN RESISTANCE PROTEIN ARNA"/>
    <property type="match status" value="1"/>
</dbReference>
<dbReference type="Gene3D" id="3.40.50.720">
    <property type="entry name" value="NAD(P)-binding Rossmann-like Domain"/>
    <property type="match status" value="1"/>
</dbReference>
<dbReference type="InterPro" id="IPR050177">
    <property type="entry name" value="Lipid_A_modif_metabolic_enz"/>
</dbReference>
<gene>
    <name evidence="2" type="ORF">BKA19_0621</name>
</gene>
<dbReference type="SUPFAM" id="SSF51735">
    <property type="entry name" value="NAD(P)-binding Rossmann-fold domains"/>
    <property type="match status" value="1"/>
</dbReference>
<evidence type="ECO:0000313" key="3">
    <source>
        <dbReference type="Proteomes" id="UP000292507"/>
    </source>
</evidence>
<organism evidence="2 3">
    <name type="scientific">Blastococcus saxobsidens</name>
    <dbReference type="NCBI Taxonomy" id="138336"/>
    <lineage>
        <taxon>Bacteria</taxon>
        <taxon>Bacillati</taxon>
        <taxon>Actinomycetota</taxon>
        <taxon>Actinomycetes</taxon>
        <taxon>Geodermatophilales</taxon>
        <taxon>Geodermatophilaceae</taxon>
        <taxon>Blastococcus</taxon>
    </lineage>
</organism>
<protein>
    <submittedName>
        <fullName evidence="2">Nucleoside-diphosphate-sugar epimerase</fullName>
    </submittedName>
</protein>
<name>A0A4Q7Y3L0_9ACTN</name>
<feature type="domain" description="NAD-dependent epimerase/dehydratase" evidence="1">
    <location>
        <begin position="86"/>
        <end position="212"/>
    </location>
</feature>
<dbReference type="Proteomes" id="UP000292507">
    <property type="component" value="Unassembled WGS sequence"/>
</dbReference>
<dbReference type="RefSeq" id="WP_104528589.1">
    <property type="nucleotide sequence ID" value="NZ_POQT01000015.1"/>
</dbReference>
<dbReference type="InterPro" id="IPR036291">
    <property type="entry name" value="NAD(P)-bd_dom_sf"/>
</dbReference>
<reference evidence="2 3" key="1">
    <citation type="submission" date="2019-02" db="EMBL/GenBank/DDBJ databases">
        <title>Sequencing the genomes of 1000 actinobacteria strains.</title>
        <authorList>
            <person name="Klenk H.-P."/>
        </authorList>
    </citation>
    <scope>NUCLEOTIDE SEQUENCE [LARGE SCALE GENOMIC DNA]</scope>
    <source>
        <strain evidence="2 3">DSM 44509</strain>
    </source>
</reference>
<evidence type="ECO:0000259" key="1">
    <source>
        <dbReference type="Pfam" id="PF01370"/>
    </source>
</evidence>
<sequence>MKALIIGGTGPTGPFVVEGLVQRGYEPVILHRGTHEVPFVEPFEHIHADPHFGEPVAEALQGRTFDLVIASYGRLRLLVDTLATTTDRLITIGGTVYGKTEWSKPADESAARALTHKIVQRVQETEEFLRESHAAEKFNLTHFRYPNLYGPRQLAPREWSIIRRLLDGRREIPVMDGGLTLESRAYVENAAHAVLLGVDDAESSAGAFYNVADELTPTDAQRAEAIAAAMELDVRLVNYPREAAAPAYFWGVGRNLEYMGQEGPPPTHHKLLDISKMKTELGYRDVVPFEEAVRRTVDWYLENPLERGGSEEEKIGDPFDYEGEDAFREALGGFLGKTASLPLKGVVFQHSYEHPKAPASGAANN</sequence>